<protein>
    <submittedName>
        <fullName evidence="2">DNA-binding domain-containing protein</fullName>
    </submittedName>
</protein>
<evidence type="ECO:0000313" key="3">
    <source>
        <dbReference type="Proteomes" id="UP000648257"/>
    </source>
</evidence>
<dbReference type="Proteomes" id="UP000648257">
    <property type="component" value="Unassembled WGS sequence"/>
</dbReference>
<dbReference type="InterPro" id="IPR018640">
    <property type="entry name" value="DUF2063"/>
</dbReference>
<name>A0ABR6X0Q2_9BURK</name>
<evidence type="ECO:0000259" key="1">
    <source>
        <dbReference type="Pfam" id="PF09836"/>
    </source>
</evidence>
<dbReference type="RefSeq" id="WP_186921617.1">
    <property type="nucleotide sequence ID" value="NZ_JACOFW010000003.1"/>
</dbReference>
<comment type="caution">
    <text evidence="2">The sequence shown here is derived from an EMBL/GenBank/DDBJ whole genome shotgun (WGS) entry which is preliminary data.</text>
</comment>
<keyword evidence="2" id="KW-0238">DNA-binding</keyword>
<accession>A0ABR6X0Q2</accession>
<evidence type="ECO:0000313" key="2">
    <source>
        <dbReference type="EMBL" id="MBC3806525.1"/>
    </source>
</evidence>
<proteinExistence type="predicted"/>
<dbReference type="EMBL" id="JACOFW010000003">
    <property type="protein sequence ID" value="MBC3806525.1"/>
    <property type="molecule type" value="Genomic_DNA"/>
</dbReference>
<dbReference type="GO" id="GO:0003677">
    <property type="term" value="F:DNA binding"/>
    <property type="evidence" value="ECO:0007669"/>
    <property type="project" value="UniProtKB-KW"/>
</dbReference>
<feature type="domain" description="Putative DNA-binding" evidence="1">
    <location>
        <begin position="21"/>
        <end position="103"/>
    </location>
</feature>
<gene>
    <name evidence="2" type="ORF">H8K52_04065</name>
</gene>
<keyword evidence="3" id="KW-1185">Reference proteome</keyword>
<dbReference type="Gene3D" id="1.10.150.690">
    <property type="entry name" value="DUF2063"/>
    <property type="match status" value="1"/>
</dbReference>
<organism evidence="2 3">
    <name type="scientific">Undibacterium seohonense</name>
    <dbReference type="NCBI Taxonomy" id="1344950"/>
    <lineage>
        <taxon>Bacteria</taxon>
        <taxon>Pseudomonadati</taxon>
        <taxon>Pseudomonadota</taxon>
        <taxon>Betaproteobacteria</taxon>
        <taxon>Burkholderiales</taxon>
        <taxon>Oxalobacteraceae</taxon>
        <taxon>Undibacterium</taxon>
    </lineage>
</organism>
<reference evidence="2 3" key="1">
    <citation type="submission" date="2020-08" db="EMBL/GenBank/DDBJ databases">
        <title>Novel species isolated from subtropical streams in China.</title>
        <authorList>
            <person name="Lu H."/>
        </authorList>
    </citation>
    <scope>NUCLEOTIDE SEQUENCE [LARGE SCALE GENOMIC DNA]</scope>
    <source>
        <strain evidence="2 3">KACC 16656</strain>
    </source>
</reference>
<dbReference type="InterPro" id="IPR044922">
    <property type="entry name" value="DUF2063_N_sf"/>
</dbReference>
<sequence length="295" mass="33382">MSTGIQTHQQDLIACITSGKQEAFTQAAQHLRPNAFLSATQALAIYRQGYLARLLECLRADFPLLVSHLGETLFNHFATEYIAAHPPTSYSLFDLGEQFPVYLQKSCPDLARLDRDQRAQCLLPIELAKLERLQLQVLRAQVDHDAIMDEPDYQSEQALLDCCVRVPTTCALLQTEHHLPEYIQTLKRADANKDQIQAQVATTYIVVSRPRYVVTTQALTDWQYIFLQTIQLLSTPHSALSIADLIGHLEAREEIRREFLIANLSLWLPVAVSKGYVSIENHRLDSALSKAKQFV</sequence>
<dbReference type="Pfam" id="PF09836">
    <property type="entry name" value="DUF2063"/>
    <property type="match status" value="1"/>
</dbReference>